<dbReference type="AlphaFoldDB" id="A0A7S3QUX3"/>
<protein>
    <submittedName>
        <fullName evidence="2">Uncharacterized protein</fullName>
    </submittedName>
</protein>
<sequence length="133" mass="13446">MLSSVPLASSTPSATASGTAAPCSFSAATSLPTGESKAHLRHPRRPSPIWTRKGARTVLSLMVLDSGPREPSDSVCRGSTLGGAGNGGASVTLSMGPCSASVDTADLAEEKGSSVLLIGCYLCMYMAVTNTKL</sequence>
<organism evidence="2">
    <name type="scientific">Dunaliella tertiolecta</name>
    <name type="common">Green alga</name>
    <dbReference type="NCBI Taxonomy" id="3047"/>
    <lineage>
        <taxon>Eukaryota</taxon>
        <taxon>Viridiplantae</taxon>
        <taxon>Chlorophyta</taxon>
        <taxon>core chlorophytes</taxon>
        <taxon>Chlorophyceae</taxon>
        <taxon>CS clade</taxon>
        <taxon>Chlamydomonadales</taxon>
        <taxon>Dunaliellaceae</taxon>
        <taxon>Dunaliella</taxon>
    </lineage>
</organism>
<gene>
    <name evidence="2" type="ORF">DTER00134_LOCUS9002</name>
</gene>
<proteinExistence type="predicted"/>
<dbReference type="EMBL" id="HBIP01015496">
    <property type="protein sequence ID" value="CAE0493929.1"/>
    <property type="molecule type" value="Transcribed_RNA"/>
</dbReference>
<accession>A0A7S3QUX3</accession>
<evidence type="ECO:0000256" key="1">
    <source>
        <dbReference type="SAM" id="MobiDB-lite"/>
    </source>
</evidence>
<feature type="region of interest" description="Disordered" evidence="1">
    <location>
        <begin position="1"/>
        <end position="20"/>
    </location>
</feature>
<evidence type="ECO:0000313" key="2">
    <source>
        <dbReference type="EMBL" id="CAE0493929.1"/>
    </source>
</evidence>
<name>A0A7S3QUX3_DUNTE</name>
<reference evidence="2" key="1">
    <citation type="submission" date="2021-01" db="EMBL/GenBank/DDBJ databases">
        <authorList>
            <person name="Corre E."/>
            <person name="Pelletier E."/>
            <person name="Niang G."/>
            <person name="Scheremetjew M."/>
            <person name="Finn R."/>
            <person name="Kale V."/>
            <person name="Holt S."/>
            <person name="Cochrane G."/>
            <person name="Meng A."/>
            <person name="Brown T."/>
            <person name="Cohen L."/>
        </authorList>
    </citation>
    <scope>NUCLEOTIDE SEQUENCE</scope>
    <source>
        <strain evidence="2">CCMP1320</strain>
    </source>
</reference>